<keyword evidence="2" id="KW-1185">Reference proteome</keyword>
<dbReference type="OrthoDB" id="10586217at2759"/>
<protein>
    <submittedName>
        <fullName evidence="1">Uncharacterized protein</fullName>
    </submittedName>
</protein>
<proteinExistence type="predicted"/>
<evidence type="ECO:0000313" key="2">
    <source>
        <dbReference type="Proteomes" id="UP000219338"/>
    </source>
</evidence>
<gene>
    <name evidence="1" type="ORF">ARMOST_17671</name>
</gene>
<dbReference type="AlphaFoldDB" id="A0A284RZL8"/>
<reference evidence="2" key="1">
    <citation type="journal article" date="2017" name="Nat. Ecol. Evol.">
        <title>Genome expansion and lineage-specific genetic innovations in the forest pathogenic fungi Armillaria.</title>
        <authorList>
            <person name="Sipos G."/>
            <person name="Prasanna A.N."/>
            <person name="Walter M.C."/>
            <person name="O'Connor E."/>
            <person name="Balint B."/>
            <person name="Krizsan K."/>
            <person name="Kiss B."/>
            <person name="Hess J."/>
            <person name="Varga T."/>
            <person name="Slot J."/>
            <person name="Riley R."/>
            <person name="Boka B."/>
            <person name="Rigling D."/>
            <person name="Barry K."/>
            <person name="Lee J."/>
            <person name="Mihaltcheva S."/>
            <person name="LaButti K."/>
            <person name="Lipzen A."/>
            <person name="Waldron R."/>
            <person name="Moloney N.M."/>
            <person name="Sperisen C."/>
            <person name="Kredics L."/>
            <person name="Vagvoelgyi C."/>
            <person name="Patrignani A."/>
            <person name="Fitzpatrick D."/>
            <person name="Nagy I."/>
            <person name="Doyle S."/>
            <person name="Anderson J.B."/>
            <person name="Grigoriev I.V."/>
            <person name="Gueldener U."/>
            <person name="Muensterkoetter M."/>
            <person name="Nagy L.G."/>
        </authorList>
    </citation>
    <scope>NUCLEOTIDE SEQUENCE [LARGE SCALE GENOMIC DNA]</scope>
    <source>
        <strain evidence="2">C18/9</strain>
    </source>
</reference>
<dbReference type="Proteomes" id="UP000219338">
    <property type="component" value="Unassembled WGS sequence"/>
</dbReference>
<evidence type="ECO:0000313" key="1">
    <source>
        <dbReference type="EMBL" id="SJL14215.1"/>
    </source>
</evidence>
<name>A0A284RZL8_ARMOS</name>
<dbReference type="EMBL" id="FUEG01000023">
    <property type="protein sequence ID" value="SJL14215.1"/>
    <property type="molecule type" value="Genomic_DNA"/>
</dbReference>
<accession>A0A284RZL8</accession>
<sequence length="144" mass="16352">MTRLHIARPHDNLYSLAVFGTPYATSKDTKKHGKLHTSSDSMKVEIIYFDHSVMLKRAFRGDYLLCATPQRVNYEQKVERGIEFAAERRETRMTVASESRTWLCWESILTSSSTTLVHSGAWMPSGRYRIPLQGTAIASSPAQQ</sequence>
<organism evidence="1 2">
    <name type="scientific">Armillaria ostoyae</name>
    <name type="common">Armillaria root rot fungus</name>
    <dbReference type="NCBI Taxonomy" id="47428"/>
    <lineage>
        <taxon>Eukaryota</taxon>
        <taxon>Fungi</taxon>
        <taxon>Dikarya</taxon>
        <taxon>Basidiomycota</taxon>
        <taxon>Agaricomycotina</taxon>
        <taxon>Agaricomycetes</taxon>
        <taxon>Agaricomycetidae</taxon>
        <taxon>Agaricales</taxon>
        <taxon>Marasmiineae</taxon>
        <taxon>Physalacriaceae</taxon>
        <taxon>Armillaria</taxon>
    </lineage>
</organism>